<dbReference type="OrthoDB" id="5420724at2759"/>
<evidence type="ECO:0000313" key="4">
    <source>
        <dbReference type="Proteomes" id="UP000799428"/>
    </source>
</evidence>
<reference evidence="3" key="1">
    <citation type="journal article" date="2020" name="Stud. Mycol.">
        <title>101 Dothideomycetes genomes: a test case for predicting lifestyles and emergence of pathogens.</title>
        <authorList>
            <person name="Haridas S."/>
            <person name="Albert R."/>
            <person name="Binder M."/>
            <person name="Bloem J."/>
            <person name="Labutti K."/>
            <person name="Salamov A."/>
            <person name="Andreopoulos B."/>
            <person name="Baker S."/>
            <person name="Barry K."/>
            <person name="Bills G."/>
            <person name="Bluhm B."/>
            <person name="Cannon C."/>
            <person name="Castanera R."/>
            <person name="Culley D."/>
            <person name="Daum C."/>
            <person name="Ezra D."/>
            <person name="Gonzalez J."/>
            <person name="Henrissat B."/>
            <person name="Kuo A."/>
            <person name="Liang C."/>
            <person name="Lipzen A."/>
            <person name="Lutzoni F."/>
            <person name="Magnuson J."/>
            <person name="Mondo S."/>
            <person name="Nolan M."/>
            <person name="Ohm R."/>
            <person name="Pangilinan J."/>
            <person name="Park H.-J."/>
            <person name="Ramirez L."/>
            <person name="Alfaro M."/>
            <person name="Sun H."/>
            <person name="Tritt A."/>
            <person name="Yoshinaga Y."/>
            <person name="Zwiers L.-H."/>
            <person name="Turgeon B."/>
            <person name="Goodwin S."/>
            <person name="Spatafora J."/>
            <person name="Crous P."/>
            <person name="Grigoriev I."/>
        </authorList>
    </citation>
    <scope>NUCLEOTIDE SEQUENCE</scope>
    <source>
        <strain evidence="3">CBS 279.74</strain>
    </source>
</reference>
<dbReference type="Proteomes" id="UP000799428">
    <property type="component" value="Unassembled WGS sequence"/>
</dbReference>
<dbReference type="PANTHER" id="PTHR42069:SF1">
    <property type="entry name" value="MARVEL DOMAIN-CONTAINING PROTEIN"/>
    <property type="match status" value="1"/>
</dbReference>
<feature type="region of interest" description="Disordered" evidence="1">
    <location>
        <begin position="436"/>
        <end position="513"/>
    </location>
</feature>
<feature type="region of interest" description="Disordered" evidence="1">
    <location>
        <begin position="367"/>
        <end position="397"/>
    </location>
</feature>
<evidence type="ECO:0000256" key="2">
    <source>
        <dbReference type="SAM" id="Phobius"/>
    </source>
</evidence>
<evidence type="ECO:0000313" key="3">
    <source>
        <dbReference type="EMBL" id="KAF2707146.1"/>
    </source>
</evidence>
<protein>
    <recommendedName>
        <fullName evidence="5">MARVEL domain-containing protein</fullName>
    </recommendedName>
</protein>
<organism evidence="3 4">
    <name type="scientific">Pleomassaria siparia CBS 279.74</name>
    <dbReference type="NCBI Taxonomy" id="1314801"/>
    <lineage>
        <taxon>Eukaryota</taxon>
        <taxon>Fungi</taxon>
        <taxon>Dikarya</taxon>
        <taxon>Ascomycota</taxon>
        <taxon>Pezizomycotina</taxon>
        <taxon>Dothideomycetes</taxon>
        <taxon>Pleosporomycetidae</taxon>
        <taxon>Pleosporales</taxon>
        <taxon>Pleomassariaceae</taxon>
        <taxon>Pleomassaria</taxon>
    </lineage>
</organism>
<keyword evidence="4" id="KW-1185">Reference proteome</keyword>
<feature type="compositionally biased region" description="Pro residues" evidence="1">
    <location>
        <begin position="51"/>
        <end position="61"/>
    </location>
</feature>
<feature type="transmembrane region" description="Helical" evidence="2">
    <location>
        <begin position="165"/>
        <end position="189"/>
    </location>
</feature>
<feature type="transmembrane region" description="Helical" evidence="2">
    <location>
        <begin position="312"/>
        <end position="339"/>
    </location>
</feature>
<evidence type="ECO:0000256" key="1">
    <source>
        <dbReference type="SAM" id="MobiDB-lite"/>
    </source>
</evidence>
<keyword evidence="2" id="KW-0472">Membrane</keyword>
<feature type="transmembrane region" description="Helical" evidence="2">
    <location>
        <begin position="209"/>
        <end position="234"/>
    </location>
</feature>
<evidence type="ECO:0008006" key="5">
    <source>
        <dbReference type="Google" id="ProtNLM"/>
    </source>
</evidence>
<feature type="compositionally biased region" description="Low complexity" evidence="1">
    <location>
        <begin position="375"/>
        <end position="384"/>
    </location>
</feature>
<accession>A0A6G1K2Q3</accession>
<dbReference type="PANTHER" id="PTHR42069">
    <property type="entry name" value="HYPHAL ANASTAMOSIS-8 PROTEIN"/>
    <property type="match status" value="1"/>
</dbReference>
<gene>
    <name evidence="3" type="ORF">K504DRAFT_383990</name>
</gene>
<keyword evidence="2" id="KW-1133">Transmembrane helix</keyword>
<proteinExistence type="predicted"/>
<dbReference type="AlphaFoldDB" id="A0A6G1K2Q3"/>
<keyword evidence="2" id="KW-0812">Transmembrane</keyword>
<dbReference type="EMBL" id="MU005774">
    <property type="protein sequence ID" value="KAF2707146.1"/>
    <property type="molecule type" value="Genomic_DNA"/>
</dbReference>
<name>A0A6G1K2Q3_9PLEO</name>
<feature type="transmembrane region" description="Helical" evidence="2">
    <location>
        <begin position="246"/>
        <end position="271"/>
    </location>
</feature>
<sequence length="513" mass="56370">MSANNKKLANIIVEKRRSRDSLAPSLKTPRAARFAEATSVYSPVDARSPFADPPAPPPAPAPATATNHYAPQPQVSDIGFGYVQGVEMEETDNKKYLPPPTPMTPSYLKSALKSPGAPPRTPGVETTILSPTFREEQILEKHEESTEKEQAEDLKVKVRVRIAKIFLRGINFACSLIVLSMLATAFSVFNATRHLPMRNGLPAWNANTAIWPQVTLLVIACVSLVMSIIVMIAYSRGGHKRAEKVAAYYTVFAVGFFIFSIIMWAVGAGIFNQSKANGQNKDMWGWSCVDNKRRQLFENDVSYALLCRLQNWSLVCCIIEVVVETLCIIIYAIVFYRFWSKRKLRKSMAVRDRARSDLYLAQLRSQSAPNTPGFGPLSPRSGGWRPPPGHPHYVDPLSAAENGEAERPQYAREFAQPAPFALKAPPIRIQGATPKVEQNGFGAPARTLTASPPLPPASPGFQERRNDHVSAAPGEQQYASVPIPGAYTPLTSPSHPPPPPTQTFDFGPNVTAR</sequence>
<feature type="compositionally biased region" description="Low complexity" evidence="1">
    <location>
        <begin position="62"/>
        <end position="71"/>
    </location>
</feature>
<feature type="region of interest" description="Disordered" evidence="1">
    <location>
        <begin position="1"/>
        <end position="74"/>
    </location>
</feature>